<proteinExistence type="predicted"/>
<keyword evidence="2" id="KW-1185">Reference proteome</keyword>
<reference evidence="1" key="1">
    <citation type="journal article" date="2014" name="Int. J. Syst. Evol. Microbiol.">
        <title>Complete genome sequence of Corynebacterium casei LMG S-19264T (=DSM 44701T), isolated from a smear-ripened cheese.</title>
        <authorList>
            <consortium name="US DOE Joint Genome Institute (JGI-PGF)"/>
            <person name="Walter F."/>
            <person name="Albersmeier A."/>
            <person name="Kalinowski J."/>
            <person name="Ruckert C."/>
        </authorList>
    </citation>
    <scope>NUCLEOTIDE SEQUENCE</scope>
    <source>
        <strain evidence="1">CGMCC 1.12751</strain>
    </source>
</reference>
<evidence type="ECO:0000313" key="1">
    <source>
        <dbReference type="EMBL" id="GGG42462.1"/>
    </source>
</evidence>
<protein>
    <recommendedName>
        <fullName evidence="3">Collagen-like protein</fullName>
    </recommendedName>
</protein>
<sequence length="177" mass="19851">MKTISETIQRSISKSTYVFLAFLVAFSVSCSTEDGNDGAQGPAGTDGNANVFTSEWIEATYVEQGPIRDIFELPAPEITQEVTDNDIILIYGKSGDQFWGIPVQFPFLNQNFSFVWTPALNFLVLCDSADGAPLDESPYLDHFRYVIIPTNNSGKMENVDFSIMSYEEVMDYFNLDY</sequence>
<comment type="caution">
    <text evidence="1">The sequence shown here is derived from an EMBL/GenBank/DDBJ whole genome shotgun (WGS) entry which is preliminary data.</text>
</comment>
<accession>A0A917GEI1</accession>
<evidence type="ECO:0008006" key="3">
    <source>
        <dbReference type="Google" id="ProtNLM"/>
    </source>
</evidence>
<dbReference type="EMBL" id="BMFQ01000001">
    <property type="protein sequence ID" value="GGG42462.1"/>
    <property type="molecule type" value="Genomic_DNA"/>
</dbReference>
<dbReference type="RefSeq" id="WP_188462892.1">
    <property type="nucleotide sequence ID" value="NZ_BMFQ01000001.1"/>
</dbReference>
<reference evidence="1" key="2">
    <citation type="submission" date="2020-09" db="EMBL/GenBank/DDBJ databases">
        <authorList>
            <person name="Sun Q."/>
            <person name="Zhou Y."/>
        </authorList>
    </citation>
    <scope>NUCLEOTIDE SEQUENCE</scope>
    <source>
        <strain evidence="1">CGMCC 1.12751</strain>
    </source>
</reference>
<dbReference type="AlphaFoldDB" id="A0A917GEI1"/>
<gene>
    <name evidence="1" type="ORF">GCM10010976_12490</name>
</gene>
<dbReference type="Proteomes" id="UP000625976">
    <property type="component" value="Unassembled WGS sequence"/>
</dbReference>
<name>A0A917GEI1_9FLAO</name>
<dbReference type="PROSITE" id="PS51257">
    <property type="entry name" value="PROKAR_LIPOPROTEIN"/>
    <property type="match status" value="1"/>
</dbReference>
<organism evidence="1 2">
    <name type="scientific">Bizionia arctica</name>
    <dbReference type="NCBI Taxonomy" id="1495645"/>
    <lineage>
        <taxon>Bacteria</taxon>
        <taxon>Pseudomonadati</taxon>
        <taxon>Bacteroidota</taxon>
        <taxon>Flavobacteriia</taxon>
        <taxon>Flavobacteriales</taxon>
        <taxon>Flavobacteriaceae</taxon>
        <taxon>Bizionia</taxon>
    </lineage>
</organism>
<evidence type="ECO:0000313" key="2">
    <source>
        <dbReference type="Proteomes" id="UP000625976"/>
    </source>
</evidence>